<dbReference type="AlphaFoldDB" id="A0A2W4R1K8"/>
<evidence type="ECO:0000313" key="2">
    <source>
        <dbReference type="Proteomes" id="UP000249396"/>
    </source>
</evidence>
<protein>
    <submittedName>
        <fullName evidence="1">Uncharacterized protein</fullName>
    </submittedName>
</protein>
<reference evidence="1 2" key="1">
    <citation type="journal article" date="2018" name="Aquat. Microb. Ecol.">
        <title>Gammaproteobacterial methanotrophs dominate.</title>
        <authorList>
            <person name="Rissanen A.J."/>
            <person name="Saarenheimo J."/>
            <person name="Tiirola M."/>
            <person name="Peura S."/>
            <person name="Aalto S.L."/>
            <person name="Karvinen A."/>
            <person name="Nykanen H."/>
        </authorList>
    </citation>
    <scope>NUCLEOTIDE SEQUENCE [LARGE SCALE GENOMIC DNA]</scope>
    <source>
        <strain evidence="1">AMbin10</strain>
    </source>
</reference>
<dbReference type="Proteomes" id="UP000249396">
    <property type="component" value="Unassembled WGS sequence"/>
</dbReference>
<sequence>MMYSKRPCAWQFAKHVRKSTLPNMQQASRTVAIILFLLMQFFAPLVHAHAGGGQLSGSIHVPGLEFLEKASGTSAKAINHDTSSGVIVGVATGLRIQGDESDSLQDVAFDFPPSPLSDKAFPSGLGRPSPILQVDLPRTFWLFSTPRAPPQYC</sequence>
<gene>
    <name evidence="1" type="ORF">DM484_13405</name>
</gene>
<organism evidence="1 2">
    <name type="scientific">Candidatus Methylumidiphilus alinenensis</name>
    <dbReference type="NCBI Taxonomy" id="2202197"/>
    <lineage>
        <taxon>Bacteria</taxon>
        <taxon>Pseudomonadati</taxon>
        <taxon>Pseudomonadota</taxon>
        <taxon>Gammaproteobacteria</taxon>
        <taxon>Methylococcales</taxon>
        <taxon>Candidatus Methylumidiphilus</taxon>
    </lineage>
</organism>
<proteinExistence type="predicted"/>
<evidence type="ECO:0000313" key="1">
    <source>
        <dbReference type="EMBL" id="PZN78131.1"/>
    </source>
</evidence>
<name>A0A2W4R1K8_9GAMM</name>
<dbReference type="EMBL" id="QJPH01000324">
    <property type="protein sequence ID" value="PZN78131.1"/>
    <property type="molecule type" value="Genomic_DNA"/>
</dbReference>
<accession>A0A2W4R1K8</accession>
<comment type="caution">
    <text evidence="1">The sequence shown here is derived from an EMBL/GenBank/DDBJ whole genome shotgun (WGS) entry which is preliminary data.</text>
</comment>